<accession>A0ACC0UBC1</accession>
<dbReference type="Proteomes" id="UP001207468">
    <property type="component" value="Unassembled WGS sequence"/>
</dbReference>
<keyword evidence="2" id="KW-1185">Reference proteome</keyword>
<dbReference type="EMBL" id="JAGFNK010000100">
    <property type="protein sequence ID" value="KAI9508157.1"/>
    <property type="molecule type" value="Genomic_DNA"/>
</dbReference>
<evidence type="ECO:0000313" key="2">
    <source>
        <dbReference type="Proteomes" id="UP001207468"/>
    </source>
</evidence>
<evidence type="ECO:0000313" key="1">
    <source>
        <dbReference type="EMBL" id="KAI9508157.1"/>
    </source>
</evidence>
<comment type="caution">
    <text evidence="1">The sequence shown here is derived from an EMBL/GenBank/DDBJ whole genome shotgun (WGS) entry which is preliminary data.</text>
</comment>
<gene>
    <name evidence="1" type="ORF">F5148DRAFT_980309</name>
</gene>
<name>A0ACC0UBC1_9AGAM</name>
<reference evidence="1" key="1">
    <citation type="submission" date="2021-03" db="EMBL/GenBank/DDBJ databases">
        <title>Evolutionary priming and transition to the ectomycorrhizal habit in an iconic lineage of mushroom-forming fungi: is preadaptation a requirement?</title>
        <authorList>
            <consortium name="DOE Joint Genome Institute"/>
            <person name="Looney B.P."/>
            <person name="Miyauchi S."/>
            <person name="Morin E."/>
            <person name="Drula E."/>
            <person name="Courty P.E."/>
            <person name="Chicoki N."/>
            <person name="Fauchery L."/>
            <person name="Kohler A."/>
            <person name="Kuo A."/>
            <person name="LaButti K."/>
            <person name="Pangilinan J."/>
            <person name="Lipzen A."/>
            <person name="Riley R."/>
            <person name="Andreopoulos W."/>
            <person name="He G."/>
            <person name="Johnson J."/>
            <person name="Barry K.W."/>
            <person name="Grigoriev I.V."/>
            <person name="Nagy L."/>
            <person name="Hibbett D."/>
            <person name="Henrissat B."/>
            <person name="Matheny P.B."/>
            <person name="Labbe J."/>
            <person name="Martin A.F."/>
        </authorList>
    </citation>
    <scope>NUCLEOTIDE SEQUENCE</scope>
    <source>
        <strain evidence="1">BPL698</strain>
    </source>
</reference>
<organism evidence="1 2">
    <name type="scientific">Russula earlei</name>
    <dbReference type="NCBI Taxonomy" id="71964"/>
    <lineage>
        <taxon>Eukaryota</taxon>
        <taxon>Fungi</taxon>
        <taxon>Dikarya</taxon>
        <taxon>Basidiomycota</taxon>
        <taxon>Agaricomycotina</taxon>
        <taxon>Agaricomycetes</taxon>
        <taxon>Russulales</taxon>
        <taxon>Russulaceae</taxon>
        <taxon>Russula</taxon>
    </lineage>
</organism>
<sequence length="462" mass="52422">ELWWRDHYHDIESQGYVLRPRYHPNWEPSWRKSGEDFFRAEDGQPTLLPYAMDATCKENGKQVMLKNIPARRGQQELMIARSLSSPELRSERRNHCVPLLGSFEAPDALDRKLIVMPYLRPFDQPHFRTYGEFAAFFTQICEGLQFMHERNIAHRDCTANNIMLDPSEMYPEGFNPVKINRSKDFKGKPEHYDRTQRPPRYYLIDFGLSRQYGSRDASDEPLRGGDKSAPEDRHVGKCNPFHTDIYYLVNLVRERFIKMMYNGFAFMEALVDAMTNEDPGKRPAIEAVLEEFSRIRGSLSEFTIGSPLSDLHVHRAFLVAGSASSSKSSVQSAAQAGQVGDDRARRRERDAEKRSEIAGRLTRARESTLDYRLDIPKSINGGVQAPPNPVSMKDWTGLVEERIEVSPKRCAPSSGGESRPLLEFPPSEPGCKGSSSPSRAAGSPLRGTMRITTRSSLARSFS</sequence>
<protein>
    <submittedName>
        <fullName evidence="1">Kinase-like domain-containing protein</fullName>
    </submittedName>
</protein>
<proteinExistence type="predicted"/>
<feature type="non-terminal residue" evidence="1">
    <location>
        <position position="1"/>
    </location>
</feature>